<evidence type="ECO:0000256" key="5">
    <source>
        <dbReference type="ARBA" id="ARBA00022741"/>
    </source>
</evidence>
<dbReference type="GO" id="GO:0005524">
    <property type="term" value="F:ATP binding"/>
    <property type="evidence" value="ECO:0007669"/>
    <property type="project" value="UniProtKB-KW"/>
</dbReference>
<evidence type="ECO:0000256" key="4">
    <source>
        <dbReference type="ARBA" id="ARBA00022679"/>
    </source>
</evidence>
<dbReference type="Pfam" id="PF00485">
    <property type="entry name" value="PRK"/>
    <property type="match status" value="1"/>
</dbReference>
<dbReference type="PRINTS" id="PR00988">
    <property type="entry name" value="URIDINKINASE"/>
</dbReference>
<dbReference type="FunFam" id="3.40.50.2020:FF:000010">
    <property type="entry name" value="Uridine-cytidine kinase"/>
    <property type="match status" value="1"/>
</dbReference>
<dbReference type="EC" id="2.7.1.48" evidence="3"/>
<accession>A0A7R9IAZ4</accession>
<dbReference type="InterPro" id="IPR029057">
    <property type="entry name" value="PRTase-like"/>
</dbReference>
<organism evidence="10">
    <name type="scientific">Timema tahoe</name>
    <dbReference type="NCBI Taxonomy" id="61484"/>
    <lineage>
        <taxon>Eukaryota</taxon>
        <taxon>Metazoa</taxon>
        <taxon>Ecdysozoa</taxon>
        <taxon>Arthropoda</taxon>
        <taxon>Hexapoda</taxon>
        <taxon>Insecta</taxon>
        <taxon>Pterygota</taxon>
        <taxon>Neoptera</taxon>
        <taxon>Polyneoptera</taxon>
        <taxon>Phasmatodea</taxon>
        <taxon>Timematodea</taxon>
        <taxon>Timematoidea</taxon>
        <taxon>Timematidae</taxon>
        <taxon>Timema</taxon>
    </lineage>
</organism>
<dbReference type="GO" id="GO:0008655">
    <property type="term" value="P:pyrimidine-containing compound salvage"/>
    <property type="evidence" value="ECO:0007669"/>
    <property type="project" value="UniProtKB-ARBA"/>
</dbReference>
<dbReference type="NCBIfam" id="NF001097">
    <property type="entry name" value="PRK00129.1"/>
    <property type="match status" value="1"/>
</dbReference>
<dbReference type="Gene3D" id="3.40.50.300">
    <property type="entry name" value="P-loop containing nucleotide triphosphate hydrolases"/>
    <property type="match status" value="1"/>
</dbReference>
<sequence length="312" mass="35126">MIGFFLQMLDMKVFVDTDADVRLARRLRRDISNRGRDLEGVLKQYCNLVQPAFNHYIAPSMIHADIIVPRGGENERGFKVREKLAHSYTGQPLPSSLFLLPSTPQVRGLHTFIRNKDTPRDEFIFYSKRLIRLVIEYALSLLPFKEQIVDTPQGVPYVGKRCATDKICGVSILRAGETMEQAVCDVCKDIRIGKILIQTNTSTGEPELYYLRLPKDIKDYKVILMDATVATGAAAMMAIRVLLDHDVLEENILIVSLLMAESGVHTIAYAFPGVQIVTTAVDPEINEKFYVIPGIGNFGDRYFGTEPRDVKT</sequence>
<dbReference type="PANTHER" id="PTHR10285">
    <property type="entry name" value="URIDINE KINASE"/>
    <property type="match status" value="1"/>
</dbReference>
<keyword evidence="5" id="KW-0547">Nucleotide-binding</keyword>
<feature type="domain" description="Phosphoribosyltransferase" evidence="9">
    <location>
        <begin position="101"/>
        <end position="305"/>
    </location>
</feature>
<evidence type="ECO:0000313" key="10">
    <source>
        <dbReference type="EMBL" id="CAD7451936.1"/>
    </source>
</evidence>
<dbReference type="Pfam" id="PF14681">
    <property type="entry name" value="UPRTase"/>
    <property type="match status" value="1"/>
</dbReference>
<feature type="domain" description="Phosphoribulokinase/uridine kinase" evidence="8">
    <location>
        <begin position="7"/>
        <end position="74"/>
    </location>
</feature>
<dbReference type="EMBL" id="OE000016">
    <property type="protein sequence ID" value="CAD7451936.1"/>
    <property type="molecule type" value="Genomic_DNA"/>
</dbReference>
<evidence type="ECO:0000256" key="6">
    <source>
        <dbReference type="ARBA" id="ARBA00022777"/>
    </source>
</evidence>
<comment type="pathway">
    <text evidence="1">Pyrimidine metabolism; UMP biosynthesis via salvage pathway; UMP from uridine: step 1/1.</text>
</comment>
<dbReference type="GO" id="GO:0004849">
    <property type="term" value="F:uridine kinase activity"/>
    <property type="evidence" value="ECO:0007669"/>
    <property type="project" value="UniProtKB-EC"/>
</dbReference>
<dbReference type="CDD" id="cd06223">
    <property type="entry name" value="PRTases_typeI"/>
    <property type="match status" value="1"/>
</dbReference>
<keyword evidence="6" id="KW-0418">Kinase</keyword>
<gene>
    <name evidence="10" type="ORF">TTEB3V08_LOCUS132</name>
</gene>
<keyword evidence="7" id="KW-0067">ATP-binding</keyword>
<dbReference type="InterPro" id="IPR000836">
    <property type="entry name" value="PRTase_dom"/>
</dbReference>
<dbReference type="SUPFAM" id="SSF52540">
    <property type="entry name" value="P-loop containing nucleoside triphosphate hydrolases"/>
    <property type="match status" value="1"/>
</dbReference>
<dbReference type="Gene3D" id="3.40.50.2020">
    <property type="match status" value="1"/>
</dbReference>
<dbReference type="SUPFAM" id="SSF53271">
    <property type="entry name" value="PRTase-like"/>
    <property type="match status" value="1"/>
</dbReference>
<keyword evidence="4" id="KW-0808">Transferase</keyword>
<dbReference type="AlphaFoldDB" id="A0A7R9IAZ4"/>
<reference evidence="10" key="1">
    <citation type="submission" date="2020-11" db="EMBL/GenBank/DDBJ databases">
        <authorList>
            <person name="Tran Van P."/>
        </authorList>
    </citation>
    <scope>NUCLEOTIDE SEQUENCE</scope>
</reference>
<name>A0A7R9IAZ4_9NEOP</name>
<dbReference type="InterPro" id="IPR006083">
    <property type="entry name" value="PRK/URK"/>
</dbReference>
<evidence type="ECO:0000256" key="7">
    <source>
        <dbReference type="ARBA" id="ARBA00022840"/>
    </source>
</evidence>
<comment type="similarity">
    <text evidence="2">Belongs to the uridine kinase family.</text>
</comment>
<protein>
    <recommendedName>
        <fullName evidence="3">uridine/cytidine kinase</fullName>
        <ecNumber evidence="3">2.7.1.48</ecNumber>
    </recommendedName>
</protein>
<dbReference type="InterPro" id="IPR027417">
    <property type="entry name" value="P-loop_NTPase"/>
</dbReference>
<evidence type="ECO:0000256" key="3">
    <source>
        <dbReference type="ARBA" id="ARBA00012137"/>
    </source>
</evidence>
<evidence type="ECO:0000256" key="2">
    <source>
        <dbReference type="ARBA" id="ARBA00005408"/>
    </source>
</evidence>
<proteinExistence type="inferred from homology"/>
<evidence type="ECO:0000256" key="1">
    <source>
        <dbReference type="ARBA" id="ARBA00004690"/>
    </source>
</evidence>
<evidence type="ECO:0000259" key="8">
    <source>
        <dbReference type="Pfam" id="PF00485"/>
    </source>
</evidence>
<evidence type="ECO:0000259" key="9">
    <source>
        <dbReference type="Pfam" id="PF14681"/>
    </source>
</evidence>